<dbReference type="Proteomes" id="UP001241377">
    <property type="component" value="Unassembled WGS sequence"/>
</dbReference>
<dbReference type="EMBL" id="JASBWR010000112">
    <property type="protein sequence ID" value="KAJ9094359.1"/>
    <property type="molecule type" value="Genomic_DNA"/>
</dbReference>
<comment type="caution">
    <text evidence="1">The sequence shown here is derived from an EMBL/GenBank/DDBJ whole genome shotgun (WGS) entry which is preliminary data.</text>
</comment>
<evidence type="ECO:0000313" key="2">
    <source>
        <dbReference type="Proteomes" id="UP001241377"/>
    </source>
</evidence>
<organism evidence="1 2">
    <name type="scientific">Naganishia cerealis</name>
    <dbReference type="NCBI Taxonomy" id="610337"/>
    <lineage>
        <taxon>Eukaryota</taxon>
        <taxon>Fungi</taxon>
        <taxon>Dikarya</taxon>
        <taxon>Basidiomycota</taxon>
        <taxon>Agaricomycotina</taxon>
        <taxon>Tremellomycetes</taxon>
        <taxon>Filobasidiales</taxon>
        <taxon>Filobasidiaceae</taxon>
        <taxon>Naganishia</taxon>
    </lineage>
</organism>
<sequence length="489" mass="55180">MSFHSSAGPIGGANSPIVRAGTPVQSQPPQQTQKEEQKPSLTGVRIKQRKRQVQASAKFEPESMWPYRHHRKQSLDQLTIELFFHLPFYLTAFRDALLVHLNSLPLAPTVDQIVAKLVLAGSSLELLKYAEQFFEIYFTGGLLQPGGSYLDAAEEKRTKICVFACNGAGIGVTPEGSSENENEVPKGDQWKKEIKDLVEALKKMIQRYKYMQKPLDEIALPGLLAYLPRWPSAYREKMAYATAYFILENQITGRCLQTLLRDVVVKDDVSINFITTFFKAFLAAQTIEQLGSLLRKSGINDLLAFFPNTKRDRQHLEKHFKSHGLNSVVDYHTKKVNAAVKEEVVARLREMMSEEDSTEDMLEYLKTKQAETKVSESDMITAIWHAIMENMDWNAKPEHLDAMAVKCATTYAGLLEPFCNGAKAEVGLLNTVQVYCYSETRVMKAFPQLVKVLYNTDCLSDQAIIYWASKGAAPQGKQHFLKVTEPLVK</sequence>
<accession>A0ACC2V4V3</accession>
<reference evidence="1" key="1">
    <citation type="submission" date="2023-04" db="EMBL/GenBank/DDBJ databases">
        <title>Draft Genome sequencing of Naganishia species isolated from polar environments using Oxford Nanopore Technology.</title>
        <authorList>
            <person name="Leo P."/>
            <person name="Venkateswaran K."/>
        </authorList>
    </citation>
    <scope>NUCLEOTIDE SEQUENCE</scope>
    <source>
        <strain evidence="1">MNA-CCFEE 5261</strain>
    </source>
</reference>
<gene>
    <name evidence="1" type="ORF">QFC19_007967</name>
</gene>
<evidence type="ECO:0000313" key="1">
    <source>
        <dbReference type="EMBL" id="KAJ9094359.1"/>
    </source>
</evidence>
<name>A0ACC2V4V3_9TREE</name>
<proteinExistence type="predicted"/>
<keyword evidence="2" id="KW-1185">Reference proteome</keyword>
<protein>
    <submittedName>
        <fullName evidence="1">Uncharacterized protein</fullName>
    </submittedName>
</protein>